<reference evidence="1 2" key="1">
    <citation type="submission" date="2020-08" db="EMBL/GenBank/DDBJ databases">
        <title>Functional genomics of gut bacteria from endangered species of beetles.</title>
        <authorList>
            <person name="Carlos-Shanley C."/>
        </authorList>
    </citation>
    <scope>NUCLEOTIDE SEQUENCE [LARGE SCALE GENOMIC DNA]</scope>
    <source>
        <strain evidence="1 2">S00179</strain>
    </source>
</reference>
<dbReference type="InterPro" id="IPR013324">
    <property type="entry name" value="RNA_pol_sigma_r3/r4-like"/>
</dbReference>
<comment type="caution">
    <text evidence="1">The sequence shown here is derived from an EMBL/GenBank/DDBJ whole genome shotgun (WGS) entry which is preliminary data.</text>
</comment>
<evidence type="ECO:0000313" key="2">
    <source>
        <dbReference type="Proteomes" id="UP000566995"/>
    </source>
</evidence>
<evidence type="ECO:0000313" key="1">
    <source>
        <dbReference type="EMBL" id="MBB4861362.1"/>
    </source>
</evidence>
<dbReference type="AlphaFoldDB" id="A0A7W7KEH2"/>
<protein>
    <recommendedName>
        <fullName evidence="3">RNA polymerase sigma-70 region 4 domain-containing protein</fullName>
    </recommendedName>
</protein>
<dbReference type="InterPro" id="IPR036388">
    <property type="entry name" value="WH-like_DNA-bd_sf"/>
</dbReference>
<evidence type="ECO:0008006" key="3">
    <source>
        <dbReference type="Google" id="ProtNLM"/>
    </source>
</evidence>
<organism evidence="1 2">
    <name type="scientific">Pseudomonas nitroreducens</name>
    <dbReference type="NCBI Taxonomy" id="46680"/>
    <lineage>
        <taxon>Bacteria</taxon>
        <taxon>Pseudomonadati</taxon>
        <taxon>Pseudomonadota</taxon>
        <taxon>Gammaproteobacteria</taxon>
        <taxon>Pseudomonadales</taxon>
        <taxon>Pseudomonadaceae</taxon>
        <taxon>Pseudomonas</taxon>
    </lineage>
</organism>
<dbReference type="RefSeq" id="WP_260403054.1">
    <property type="nucleotide sequence ID" value="NZ_JACHLI010000001.1"/>
</dbReference>
<sequence>MTFRAEVRELIAATFPTISTKEQRDINIASRLYGWDGKGGCSLQIAGQEFNLTRERVRQIAGEVAEKMKAKAPEVLKTVPGLLQYIHQLIPASASRVESELSGHGLGEDRVEGVIKSATLFFKVGDNLKLGDHIRVGVENGVRYVTPPDMEGTATRISAKAQKIVTHVGMVHVNELLPLTPALSEESALAFIRDVLGSRSDAHWLDEECNWVWLSDAPRNRLITCLHKMLHVYSSTTLENIVAGVNRYFRKDAEKDAPATKLEAPLEILGKMINAWGEATVSEAGIVRKTATFHAVKQPTEYEVLLVKEIMAKPEKIAREKELENALVPLVDGKPHPHKHRFSIQLNYSPLVCKGAKRGEYVATGVI</sequence>
<proteinExistence type="predicted"/>
<dbReference type="Gene3D" id="1.10.10.10">
    <property type="entry name" value="Winged helix-like DNA-binding domain superfamily/Winged helix DNA-binding domain"/>
    <property type="match status" value="1"/>
</dbReference>
<name>A0A7W7KEH2_PSENT</name>
<accession>A0A7W7KEH2</accession>
<gene>
    <name evidence="1" type="ORF">HNP46_000173</name>
</gene>
<dbReference type="SUPFAM" id="SSF88659">
    <property type="entry name" value="Sigma3 and sigma4 domains of RNA polymerase sigma factors"/>
    <property type="match status" value="1"/>
</dbReference>
<dbReference type="EMBL" id="JACHLI010000001">
    <property type="protein sequence ID" value="MBB4861362.1"/>
    <property type="molecule type" value="Genomic_DNA"/>
</dbReference>
<dbReference type="Proteomes" id="UP000566995">
    <property type="component" value="Unassembled WGS sequence"/>
</dbReference>